<feature type="region of interest" description="Disordered" evidence="1">
    <location>
        <begin position="347"/>
        <end position="373"/>
    </location>
</feature>
<feature type="domain" description="Zinc knuckle CX2CX4HX4C" evidence="3">
    <location>
        <begin position="171"/>
        <end position="218"/>
    </location>
</feature>
<accession>A0A6J0LU90</accession>
<dbReference type="AlphaFoldDB" id="A0A6J0LU90"/>
<dbReference type="InterPro" id="IPR025836">
    <property type="entry name" value="Zn_knuckle_CX2CX4HX4C"/>
</dbReference>
<gene>
    <name evidence="5" type="primary">LOC108834965</name>
</gene>
<sequence length="512" mass="58116">MEANLAESLRGMTLGEDKTIVIPDEPAYCAMERGGRSLLGRLLNPECQNMGRMLRTMPKIWKVYEMARGIALTKEIFQFVFDLESDIQMVLKQGFWTFDDWGLALERWVENPPPNFLQTAMIWIRLKNLPANYLTWKTIDTIADGIGHVKIIEFDPEKPHVLDYVRVQVILDVNLPLRDKKSVTLPGGRVEYVDVEYERVRKKCFHCFRLSHEKTRCPLWQGARSKRKGVVNRQSLAEIQPVTVRQHHTDLVDKLMPLLAQPIPPGFEPSSSVVVPEVFQHMKLYMECADSEERKIREAKMKKTLQELSNDPIAQRSCLRLESAPVLSPETNRDRGRVFDFSRMENPVVPDVSDSTSRGQTRQRRRLDFKSTGDDVGLNVATEVTARYLLPQGTANLLQKPSLRESEEGYVADKENAISLAEAGNGGFVVGSGETASGERHSRSRNSHHSQSSWVRRNQSHRKHTASRSDQSWRNRGEGAPKRKAFEDGEVSSKGSKQVKGSVVSRKPSNAQ</sequence>
<feature type="region of interest" description="Disordered" evidence="1">
    <location>
        <begin position="425"/>
        <end position="512"/>
    </location>
</feature>
<protein>
    <submittedName>
        <fullName evidence="5">Uncharacterized protein LOC108834965</fullName>
    </submittedName>
</protein>
<dbReference type="InterPro" id="IPR040256">
    <property type="entry name" value="At4g02000-like"/>
</dbReference>
<dbReference type="OrthoDB" id="1083658at2759"/>
<evidence type="ECO:0000313" key="4">
    <source>
        <dbReference type="Proteomes" id="UP000504610"/>
    </source>
</evidence>
<keyword evidence="4" id="KW-1185">Reference proteome</keyword>
<dbReference type="RefSeq" id="XP_018463785.2">
    <property type="nucleotide sequence ID" value="XM_018608283.2"/>
</dbReference>
<dbReference type="PANTHER" id="PTHR31286">
    <property type="entry name" value="GLYCINE-RICH CELL WALL STRUCTURAL PROTEIN 1.8-LIKE"/>
    <property type="match status" value="1"/>
</dbReference>
<reference evidence="5" key="2">
    <citation type="submission" date="2025-08" db="UniProtKB">
        <authorList>
            <consortium name="RefSeq"/>
        </authorList>
    </citation>
    <scope>IDENTIFICATION</scope>
    <source>
        <tissue evidence="5">Leaf</tissue>
    </source>
</reference>
<feature type="domain" description="DUF4283" evidence="2">
    <location>
        <begin position="32"/>
        <end position="111"/>
    </location>
</feature>
<dbReference type="Pfam" id="PF14111">
    <property type="entry name" value="DUF4283"/>
    <property type="match status" value="1"/>
</dbReference>
<dbReference type="Pfam" id="PF14392">
    <property type="entry name" value="zf-CCHC_4"/>
    <property type="match status" value="1"/>
</dbReference>
<evidence type="ECO:0000313" key="5">
    <source>
        <dbReference type="RefSeq" id="XP_018463785.2"/>
    </source>
</evidence>
<dbReference type="GeneID" id="108834965"/>
<organism evidence="4 5">
    <name type="scientific">Raphanus sativus</name>
    <name type="common">Radish</name>
    <name type="synonym">Raphanus raphanistrum var. sativus</name>
    <dbReference type="NCBI Taxonomy" id="3726"/>
    <lineage>
        <taxon>Eukaryota</taxon>
        <taxon>Viridiplantae</taxon>
        <taxon>Streptophyta</taxon>
        <taxon>Embryophyta</taxon>
        <taxon>Tracheophyta</taxon>
        <taxon>Spermatophyta</taxon>
        <taxon>Magnoliopsida</taxon>
        <taxon>eudicotyledons</taxon>
        <taxon>Gunneridae</taxon>
        <taxon>Pentapetalae</taxon>
        <taxon>rosids</taxon>
        <taxon>malvids</taxon>
        <taxon>Brassicales</taxon>
        <taxon>Brassicaceae</taxon>
        <taxon>Brassiceae</taxon>
        <taxon>Raphanus</taxon>
    </lineage>
</organism>
<dbReference type="PANTHER" id="PTHR31286:SF178">
    <property type="entry name" value="DUF4283 DOMAIN-CONTAINING PROTEIN"/>
    <property type="match status" value="1"/>
</dbReference>
<dbReference type="Proteomes" id="UP000504610">
    <property type="component" value="Chromosome 2"/>
</dbReference>
<reference evidence="4" key="1">
    <citation type="journal article" date="2019" name="Database">
        <title>The radish genome database (RadishGD): an integrated information resource for radish genomics.</title>
        <authorList>
            <person name="Yu H.J."/>
            <person name="Baek S."/>
            <person name="Lee Y.J."/>
            <person name="Cho A."/>
            <person name="Mun J.H."/>
        </authorList>
    </citation>
    <scope>NUCLEOTIDE SEQUENCE [LARGE SCALE GENOMIC DNA]</scope>
    <source>
        <strain evidence="4">cv. WK10039</strain>
    </source>
</reference>
<dbReference type="InterPro" id="IPR025558">
    <property type="entry name" value="DUF4283"/>
</dbReference>
<evidence type="ECO:0000259" key="3">
    <source>
        <dbReference type="Pfam" id="PF14392"/>
    </source>
</evidence>
<proteinExistence type="predicted"/>
<feature type="compositionally biased region" description="Basic and acidic residues" evidence="1">
    <location>
        <begin position="471"/>
        <end position="487"/>
    </location>
</feature>
<evidence type="ECO:0000259" key="2">
    <source>
        <dbReference type="Pfam" id="PF14111"/>
    </source>
</evidence>
<name>A0A6J0LU90_RAPSA</name>
<feature type="compositionally biased region" description="Low complexity" evidence="1">
    <location>
        <begin position="492"/>
        <end position="512"/>
    </location>
</feature>
<evidence type="ECO:0000256" key="1">
    <source>
        <dbReference type="SAM" id="MobiDB-lite"/>
    </source>
</evidence>
<dbReference type="KEGG" id="rsz:108834965"/>